<dbReference type="KEGG" id="proo:MJB10_20340"/>
<dbReference type="RefSeq" id="WP_314797685.1">
    <property type="nucleotide sequence ID" value="NZ_CP130319.1"/>
</dbReference>
<dbReference type="InterPro" id="IPR005530">
    <property type="entry name" value="SPW"/>
</dbReference>
<keyword evidence="1" id="KW-0472">Membrane</keyword>
<reference evidence="3" key="1">
    <citation type="submission" date="2022-02" db="EMBL/GenBank/DDBJ databases">
        <title>Paenibacillus sp. MBLB1832 Whole Genome Shotgun Sequencing.</title>
        <authorList>
            <person name="Hwang C.Y."/>
            <person name="Cho E.-S."/>
            <person name="Seo M.-J."/>
        </authorList>
    </citation>
    <scope>NUCLEOTIDE SEQUENCE</scope>
    <source>
        <strain evidence="3">MBLB1832</strain>
    </source>
</reference>
<dbReference type="AlphaFoldDB" id="A0AA96LMT9"/>
<gene>
    <name evidence="3" type="ORF">MJB10_20340</name>
</gene>
<organism evidence="3 4">
    <name type="scientific">Paenibacillus roseopurpureus</name>
    <dbReference type="NCBI Taxonomy" id="2918901"/>
    <lineage>
        <taxon>Bacteria</taxon>
        <taxon>Bacillati</taxon>
        <taxon>Bacillota</taxon>
        <taxon>Bacilli</taxon>
        <taxon>Bacillales</taxon>
        <taxon>Paenibacillaceae</taxon>
        <taxon>Paenibacillus</taxon>
    </lineage>
</organism>
<evidence type="ECO:0000313" key="4">
    <source>
        <dbReference type="Proteomes" id="UP001304650"/>
    </source>
</evidence>
<feature type="transmembrane region" description="Helical" evidence="1">
    <location>
        <begin position="30"/>
        <end position="50"/>
    </location>
</feature>
<proteinExistence type="predicted"/>
<dbReference type="Proteomes" id="UP001304650">
    <property type="component" value="Chromosome"/>
</dbReference>
<keyword evidence="4" id="KW-1185">Reference proteome</keyword>
<keyword evidence="1" id="KW-0812">Transmembrane</keyword>
<evidence type="ECO:0000313" key="3">
    <source>
        <dbReference type="EMBL" id="WNR43436.1"/>
    </source>
</evidence>
<name>A0AA96LMT9_9BACL</name>
<evidence type="ECO:0000256" key="1">
    <source>
        <dbReference type="SAM" id="Phobius"/>
    </source>
</evidence>
<dbReference type="Pfam" id="PF03779">
    <property type="entry name" value="SPW"/>
    <property type="match status" value="1"/>
</dbReference>
<evidence type="ECO:0000259" key="2">
    <source>
        <dbReference type="Pfam" id="PF03779"/>
    </source>
</evidence>
<feature type="domain" description="SPW repeat-containing integral membrane" evidence="2">
    <location>
        <begin position="5"/>
        <end position="97"/>
    </location>
</feature>
<feature type="transmembrane region" description="Helical" evidence="1">
    <location>
        <begin position="57"/>
        <end position="76"/>
    </location>
</feature>
<accession>A0AA96LMT9</accession>
<sequence>MYLRNCLSAIMGIWVLLNPWVFGFGDVTNALFGCAIIGSLQFVCSMLVLGKTGDHMWQNWACVVTGALSIVLPNVFQLGMLAFLSFIFFGFMTILVNYANIYPDSQ</sequence>
<feature type="transmembrane region" description="Helical" evidence="1">
    <location>
        <begin position="82"/>
        <end position="101"/>
    </location>
</feature>
<feature type="transmembrane region" description="Helical" evidence="1">
    <location>
        <begin position="7"/>
        <end position="24"/>
    </location>
</feature>
<protein>
    <submittedName>
        <fullName evidence="3">SPW repeat protein</fullName>
    </submittedName>
</protein>
<dbReference type="EMBL" id="CP130319">
    <property type="protein sequence ID" value="WNR43436.1"/>
    <property type="molecule type" value="Genomic_DNA"/>
</dbReference>
<keyword evidence="1" id="KW-1133">Transmembrane helix</keyword>